<evidence type="ECO:0000256" key="2">
    <source>
        <dbReference type="ARBA" id="ARBA00009646"/>
    </source>
</evidence>
<gene>
    <name evidence="8" type="ORF">PRZ03_17410</name>
</gene>
<dbReference type="InterPro" id="IPR001064">
    <property type="entry name" value="Beta/gamma_crystallin"/>
</dbReference>
<dbReference type="RefSeq" id="WP_273601496.1">
    <property type="nucleotide sequence ID" value="NZ_JAQQXT010000011.1"/>
</dbReference>
<dbReference type="PANTHER" id="PTHR35603:SF2">
    <property type="entry name" value="OUTER MEMBRANE LIPOPROTEIN"/>
    <property type="match status" value="1"/>
</dbReference>
<evidence type="ECO:0000313" key="8">
    <source>
        <dbReference type="EMBL" id="MDC8773363.1"/>
    </source>
</evidence>
<evidence type="ECO:0000256" key="6">
    <source>
        <dbReference type="SAM" id="SignalP"/>
    </source>
</evidence>
<feature type="domain" description="Beta/gamma crystallin 'Greek key'" evidence="7">
    <location>
        <begin position="23"/>
        <end position="103"/>
    </location>
</feature>
<sequence>MSSKLKLLAAAAGLVLATQAGAQITFYEHDNYSGRSFKTQNKVNNLQRYGFNDMASSAVVSSERWEVCDQQNFGGRCVILRRGNYLSFSAMGLNDRISSARSVPAKQQYEEERYGPAPVSVYDSRRRNNERLYEAEVTSVRAVMGQAQQRCWTEQQQVQQNSNANVPGAIVGAVLGGVLGHQVGGGRGRDLATAGGAVGGAVLGSRMGGDSQSTHTQNVQRCSTDAASGRPDYWDVGYQFRGQDHHVQMRSQPGKTVTVNRQGEPRT</sequence>
<evidence type="ECO:0000256" key="5">
    <source>
        <dbReference type="SAM" id="MobiDB-lite"/>
    </source>
</evidence>
<dbReference type="SMART" id="SM00247">
    <property type="entry name" value="XTALbg"/>
    <property type="match status" value="1"/>
</dbReference>
<evidence type="ECO:0000256" key="3">
    <source>
        <dbReference type="ARBA" id="ARBA00022737"/>
    </source>
</evidence>
<comment type="similarity">
    <text evidence="2">Belongs to the beta/gamma-crystallin family.</text>
</comment>
<evidence type="ECO:0000256" key="4">
    <source>
        <dbReference type="ARBA" id="ARBA00023136"/>
    </source>
</evidence>
<keyword evidence="6" id="KW-0732">Signal</keyword>
<dbReference type="PANTHER" id="PTHR35603">
    <property type="match status" value="1"/>
</dbReference>
<feature type="signal peptide" evidence="6">
    <location>
        <begin position="1"/>
        <end position="22"/>
    </location>
</feature>
<comment type="subcellular location">
    <subcellularLocation>
        <location evidence="1">Membrane</location>
    </subcellularLocation>
</comment>
<dbReference type="Pfam" id="PF05433">
    <property type="entry name" value="Rick_17kDa_Anti"/>
    <property type="match status" value="1"/>
</dbReference>
<dbReference type="InterPro" id="IPR011024">
    <property type="entry name" value="G_crystallin-like"/>
</dbReference>
<dbReference type="SUPFAM" id="SSF49695">
    <property type="entry name" value="gamma-Crystallin-like"/>
    <property type="match status" value="1"/>
</dbReference>
<keyword evidence="4" id="KW-0472">Membrane</keyword>
<evidence type="ECO:0000256" key="1">
    <source>
        <dbReference type="ARBA" id="ARBA00004370"/>
    </source>
</evidence>
<organism evidence="8 9">
    <name type="scientific">Roseateles albus</name>
    <dbReference type="NCBI Taxonomy" id="2987525"/>
    <lineage>
        <taxon>Bacteria</taxon>
        <taxon>Pseudomonadati</taxon>
        <taxon>Pseudomonadota</taxon>
        <taxon>Betaproteobacteria</taxon>
        <taxon>Burkholderiales</taxon>
        <taxon>Sphaerotilaceae</taxon>
        <taxon>Roseateles</taxon>
    </lineage>
</organism>
<keyword evidence="3" id="KW-0677">Repeat</keyword>
<evidence type="ECO:0000313" key="9">
    <source>
        <dbReference type="Proteomes" id="UP001221189"/>
    </source>
</evidence>
<dbReference type="InterPro" id="IPR051407">
    <property type="entry name" value="Bact_OM_lipoprot/Surf_antigen"/>
</dbReference>
<name>A0ABT5KHH8_9BURK</name>
<dbReference type="Pfam" id="PF00030">
    <property type="entry name" value="Crystall"/>
    <property type="match status" value="1"/>
</dbReference>
<dbReference type="EMBL" id="JAQQXT010000011">
    <property type="protein sequence ID" value="MDC8773363.1"/>
    <property type="molecule type" value="Genomic_DNA"/>
</dbReference>
<dbReference type="InterPro" id="IPR008816">
    <property type="entry name" value="Gly_zipper_2TM_dom"/>
</dbReference>
<feature type="chain" id="PRO_5045407460" evidence="6">
    <location>
        <begin position="23"/>
        <end position="267"/>
    </location>
</feature>
<dbReference type="Gene3D" id="2.60.20.10">
    <property type="entry name" value="Crystallins"/>
    <property type="match status" value="1"/>
</dbReference>
<feature type="compositionally biased region" description="Polar residues" evidence="5">
    <location>
        <begin position="249"/>
        <end position="261"/>
    </location>
</feature>
<keyword evidence="9" id="KW-1185">Reference proteome</keyword>
<accession>A0ABT5KHH8</accession>
<proteinExistence type="inferred from homology"/>
<protein>
    <submittedName>
        <fullName evidence="8">Beta/gamma crystallin-related protein</fullName>
    </submittedName>
</protein>
<dbReference type="Proteomes" id="UP001221189">
    <property type="component" value="Unassembled WGS sequence"/>
</dbReference>
<evidence type="ECO:0000259" key="7">
    <source>
        <dbReference type="SMART" id="SM00247"/>
    </source>
</evidence>
<reference evidence="8 9" key="1">
    <citation type="submission" date="2022-10" db="EMBL/GenBank/DDBJ databases">
        <title>Paucibacter sp. hw1 Genome sequencing.</title>
        <authorList>
            <person name="Park S."/>
        </authorList>
    </citation>
    <scope>NUCLEOTIDE SEQUENCE [LARGE SCALE GENOMIC DNA]</scope>
    <source>
        <strain evidence="9">hw1</strain>
    </source>
</reference>
<feature type="region of interest" description="Disordered" evidence="5">
    <location>
        <begin position="247"/>
        <end position="267"/>
    </location>
</feature>
<comment type="caution">
    <text evidence="8">The sequence shown here is derived from an EMBL/GenBank/DDBJ whole genome shotgun (WGS) entry which is preliminary data.</text>
</comment>